<evidence type="ECO:0000259" key="1">
    <source>
        <dbReference type="Pfam" id="PF01048"/>
    </source>
</evidence>
<evidence type="ECO:0000313" key="3">
    <source>
        <dbReference type="Proteomes" id="UP001595923"/>
    </source>
</evidence>
<comment type="caution">
    <text evidence="2">The sequence shown here is derived from an EMBL/GenBank/DDBJ whole genome shotgun (WGS) entry which is preliminary data.</text>
</comment>
<dbReference type="Proteomes" id="UP001595923">
    <property type="component" value="Unassembled WGS sequence"/>
</dbReference>
<sequence>MKNDGTYNIGGVANFGGTNTFSNNAIGFGAINNSPAPTASTPEDQAAATGTASGSRWDIGIITILSEEARAVHDVFDLEWVPGKVGGLFFATGKIEAGNRPLSVVATRTSAQGQRSAMAACENLRRHFDPAVLMMVGVGGGIGRGEEAPGIGDVVVGTRVVFYDLRKETAAGTIHRGEERESPAEMVHSVNAYFTVNGEPAPFQGQADDFRERAFHAFPSPIGSGYAVVADEESEIREYLTGFNDKILAVDMEAGGLSQFWQENSVDPARNPGWVVVRGISDRADRHKGHTHHDLAARNAAYVARELLPYLR</sequence>
<dbReference type="SUPFAM" id="SSF53167">
    <property type="entry name" value="Purine and uridine phosphorylases"/>
    <property type="match status" value="1"/>
</dbReference>
<dbReference type="InterPro" id="IPR035994">
    <property type="entry name" value="Nucleoside_phosphorylase_sf"/>
</dbReference>
<keyword evidence="3" id="KW-1185">Reference proteome</keyword>
<dbReference type="Gene3D" id="3.40.50.1580">
    <property type="entry name" value="Nucleoside phosphorylase domain"/>
    <property type="match status" value="1"/>
</dbReference>
<protein>
    <recommendedName>
        <fullName evidence="1">Nucleoside phosphorylase domain-containing protein</fullName>
    </recommendedName>
</protein>
<feature type="domain" description="Nucleoside phosphorylase" evidence="1">
    <location>
        <begin position="58"/>
        <end position="301"/>
    </location>
</feature>
<evidence type="ECO:0000313" key="2">
    <source>
        <dbReference type="EMBL" id="MFC4561314.1"/>
    </source>
</evidence>
<name>A0ABV9DQY0_9ACTN</name>
<reference evidence="3" key="1">
    <citation type="journal article" date="2019" name="Int. J. Syst. Evol. Microbiol.">
        <title>The Global Catalogue of Microorganisms (GCM) 10K type strain sequencing project: providing services to taxonomists for standard genome sequencing and annotation.</title>
        <authorList>
            <consortium name="The Broad Institute Genomics Platform"/>
            <consortium name="The Broad Institute Genome Sequencing Center for Infectious Disease"/>
            <person name="Wu L."/>
            <person name="Ma J."/>
        </authorList>
    </citation>
    <scope>NUCLEOTIDE SEQUENCE [LARGE SCALE GENOMIC DNA]</scope>
    <source>
        <strain evidence="3">XZYJ18</strain>
    </source>
</reference>
<organism evidence="2 3">
    <name type="scientific">Nocardiopsis mangrovi</name>
    <dbReference type="NCBI Taxonomy" id="1179818"/>
    <lineage>
        <taxon>Bacteria</taxon>
        <taxon>Bacillati</taxon>
        <taxon>Actinomycetota</taxon>
        <taxon>Actinomycetes</taxon>
        <taxon>Streptosporangiales</taxon>
        <taxon>Nocardiopsidaceae</taxon>
        <taxon>Nocardiopsis</taxon>
    </lineage>
</organism>
<dbReference type="EMBL" id="JBHSFQ010000003">
    <property type="protein sequence ID" value="MFC4561314.1"/>
    <property type="molecule type" value="Genomic_DNA"/>
</dbReference>
<proteinExistence type="predicted"/>
<dbReference type="RefSeq" id="WP_378571917.1">
    <property type="nucleotide sequence ID" value="NZ_JBHSFQ010000003.1"/>
</dbReference>
<dbReference type="PANTHER" id="PTHR46832">
    <property type="entry name" value="5'-METHYLTHIOADENOSINE/S-ADENOSYLHOMOCYSTEINE NUCLEOSIDASE"/>
    <property type="match status" value="1"/>
</dbReference>
<accession>A0ABV9DQY0</accession>
<dbReference type="PANTHER" id="PTHR46832:SF1">
    <property type="entry name" value="5'-METHYLTHIOADENOSINE_S-ADENOSYLHOMOCYSTEINE NUCLEOSIDASE"/>
    <property type="match status" value="1"/>
</dbReference>
<gene>
    <name evidence="2" type="ORF">ACFO4E_05545</name>
</gene>
<dbReference type="Pfam" id="PF01048">
    <property type="entry name" value="PNP_UDP_1"/>
    <property type="match status" value="1"/>
</dbReference>
<dbReference type="InterPro" id="IPR000845">
    <property type="entry name" value="Nucleoside_phosphorylase_d"/>
</dbReference>